<proteinExistence type="predicted"/>
<reference evidence="2" key="1">
    <citation type="journal article" date="2017" name="Int J Environ Stud">
        <title>Does the Miocene-Pliocene relict legume Oxytropis triphylla form nitrogen-fixing nodules with a combination of bacterial strains?</title>
        <authorList>
            <person name="Safronova V."/>
            <person name="Belimov A."/>
            <person name="Sazanova A."/>
            <person name="Kuznetsova I."/>
            <person name="Popova J."/>
            <person name="Andronov E."/>
            <person name="Verkhozina A."/>
            <person name="Tikhonovich I."/>
        </authorList>
    </citation>
    <scope>NUCLEOTIDE SEQUENCE [LARGE SCALE GENOMIC DNA]</scope>
    <source>
        <strain evidence="2">Tri-38</strain>
    </source>
</reference>
<dbReference type="Proteomes" id="UP000232163">
    <property type="component" value="Unassembled WGS sequence"/>
</dbReference>
<dbReference type="AlphaFoldDB" id="A0A2N9W0D1"/>
<name>A0A2N9W0D1_9HYPH</name>
<accession>A0A2N9W0D1</accession>
<comment type="caution">
    <text evidence="1">The sequence shown here is derived from an EMBL/GenBank/DDBJ whole genome shotgun (WGS) entry which is preliminary data.</text>
</comment>
<gene>
    <name evidence="1" type="ORF">B5P45_09175</name>
</gene>
<keyword evidence="2" id="KW-1185">Reference proteome</keyword>
<sequence>MKFRRKYRGRASFFVGAAEEKDNRGLGVFKAAVSGLGWLTVPIRPISPRGIGTGRLLLILSLAPFGAQDSLFS</sequence>
<evidence type="ECO:0000313" key="2">
    <source>
        <dbReference type="Proteomes" id="UP000232163"/>
    </source>
</evidence>
<protein>
    <submittedName>
        <fullName evidence="1">Uncharacterized protein</fullName>
    </submittedName>
</protein>
<evidence type="ECO:0000313" key="1">
    <source>
        <dbReference type="EMBL" id="PIO45199.1"/>
    </source>
</evidence>
<organism evidence="1 2">
    <name type="scientific">Phyllobacterium zundukense</name>
    <dbReference type="NCBI Taxonomy" id="1867719"/>
    <lineage>
        <taxon>Bacteria</taxon>
        <taxon>Pseudomonadati</taxon>
        <taxon>Pseudomonadota</taxon>
        <taxon>Alphaproteobacteria</taxon>
        <taxon>Hyphomicrobiales</taxon>
        <taxon>Phyllobacteriaceae</taxon>
        <taxon>Phyllobacterium</taxon>
    </lineage>
</organism>
<dbReference type="EMBL" id="MZMT01000023">
    <property type="protein sequence ID" value="PIO45199.1"/>
    <property type="molecule type" value="Genomic_DNA"/>
</dbReference>
<dbReference type="KEGG" id="pht:BLM14_01985"/>